<dbReference type="AlphaFoldDB" id="A0A2H0V5P9"/>
<dbReference type="Proteomes" id="UP000229901">
    <property type="component" value="Unassembled WGS sequence"/>
</dbReference>
<evidence type="ECO:0000313" key="1">
    <source>
        <dbReference type="EMBL" id="PIR94392.1"/>
    </source>
</evidence>
<sequence>MNDCIIDIQTDFQFIGNLEYYYQIADRNDIDLDSMITSYATGFNDPNTSAQLRFAYHHYKKDFDVAKRWLDIIITTRLSSQSDPKEICDFWNNIKVYEETIIYRPLITKIALPCLEYFLQINDLTTVNDILGHDQSKLWPEYDKLKLRTQRLNIDYLRANNQLITAIRYAIENNLKYPEMKKDFHKLFETAVQTNNVVSSMSQLQNLYNANLKCRMLNQDQARTLAMLIAYDQYKSKNVSQVNRVLAADNISFKEFEVLLRITDLDTFLKLKLYRSLPLEEIEP</sequence>
<gene>
    <name evidence="1" type="ORF">COT97_01645</name>
</gene>
<evidence type="ECO:0000313" key="2">
    <source>
        <dbReference type="Proteomes" id="UP000229901"/>
    </source>
</evidence>
<accession>A0A2H0V5P9</accession>
<comment type="caution">
    <text evidence="1">The sequence shown here is derived from an EMBL/GenBank/DDBJ whole genome shotgun (WGS) entry which is preliminary data.</text>
</comment>
<name>A0A2H0V5P9_9BACT</name>
<protein>
    <submittedName>
        <fullName evidence="1">Uncharacterized protein</fullName>
    </submittedName>
</protein>
<reference evidence="2" key="1">
    <citation type="submission" date="2017-09" db="EMBL/GenBank/DDBJ databases">
        <title>Depth-based differentiation of microbial function through sediment-hosted aquifers and enrichment of novel symbionts in the deep terrestrial subsurface.</title>
        <authorList>
            <person name="Probst A.J."/>
            <person name="Ladd B."/>
            <person name="Jarett J.K."/>
            <person name="Geller-Mcgrath D.E."/>
            <person name="Sieber C.M.K."/>
            <person name="Emerson J.B."/>
            <person name="Anantharaman K."/>
            <person name="Thomas B.C."/>
            <person name="Malmstrom R."/>
            <person name="Stieglmeier M."/>
            <person name="Klingl A."/>
            <person name="Woyke T."/>
            <person name="Ryan C.M."/>
            <person name="Banfield J.F."/>
        </authorList>
    </citation>
    <scope>NUCLEOTIDE SEQUENCE [LARGE SCALE GENOMIC DNA]</scope>
</reference>
<proteinExistence type="predicted"/>
<dbReference type="EMBL" id="PFAP01000007">
    <property type="protein sequence ID" value="PIR94392.1"/>
    <property type="molecule type" value="Genomic_DNA"/>
</dbReference>
<organism evidence="1 2">
    <name type="scientific">Candidatus Falkowbacteria bacterium CG10_big_fil_rev_8_21_14_0_10_39_11</name>
    <dbReference type="NCBI Taxonomy" id="1974565"/>
    <lineage>
        <taxon>Bacteria</taxon>
        <taxon>Candidatus Falkowiibacteriota</taxon>
    </lineage>
</organism>